<gene>
    <name evidence="1" type="primary">AVEN_189100_1</name>
    <name evidence="1" type="ORF">CEXT_59781</name>
</gene>
<organism evidence="1 2">
    <name type="scientific">Caerostris extrusa</name>
    <name type="common">Bark spider</name>
    <name type="synonym">Caerostris bankana</name>
    <dbReference type="NCBI Taxonomy" id="172846"/>
    <lineage>
        <taxon>Eukaryota</taxon>
        <taxon>Metazoa</taxon>
        <taxon>Ecdysozoa</taxon>
        <taxon>Arthropoda</taxon>
        <taxon>Chelicerata</taxon>
        <taxon>Arachnida</taxon>
        <taxon>Araneae</taxon>
        <taxon>Araneomorphae</taxon>
        <taxon>Entelegynae</taxon>
        <taxon>Araneoidea</taxon>
        <taxon>Araneidae</taxon>
        <taxon>Caerostris</taxon>
    </lineage>
</organism>
<reference evidence="1 2" key="1">
    <citation type="submission" date="2021-06" db="EMBL/GenBank/DDBJ databases">
        <title>Caerostris extrusa draft genome.</title>
        <authorList>
            <person name="Kono N."/>
            <person name="Arakawa K."/>
        </authorList>
    </citation>
    <scope>NUCLEOTIDE SEQUENCE [LARGE SCALE GENOMIC DNA]</scope>
</reference>
<dbReference type="AlphaFoldDB" id="A0AAV4XT29"/>
<dbReference type="EMBL" id="BPLR01000918">
    <property type="protein sequence ID" value="GIY98365.1"/>
    <property type="molecule type" value="Genomic_DNA"/>
</dbReference>
<accession>A0AAV4XT29</accession>
<dbReference type="Proteomes" id="UP001054945">
    <property type="component" value="Unassembled WGS sequence"/>
</dbReference>
<sequence length="90" mass="10496">MALQIEFGQMQSIVFQCIPALPLEQQRLTSLPVAGRIMLNLMTFYDFLVDIRKGAKSVHSDKLRKQLKNMPEEFQLLEDTTNMVNLMYFK</sequence>
<name>A0AAV4XT29_CAEEX</name>
<proteinExistence type="predicted"/>
<evidence type="ECO:0000313" key="2">
    <source>
        <dbReference type="Proteomes" id="UP001054945"/>
    </source>
</evidence>
<evidence type="ECO:0000313" key="1">
    <source>
        <dbReference type="EMBL" id="GIY98365.1"/>
    </source>
</evidence>
<comment type="caution">
    <text evidence="1">The sequence shown here is derived from an EMBL/GenBank/DDBJ whole genome shotgun (WGS) entry which is preliminary data.</text>
</comment>
<keyword evidence="2" id="KW-1185">Reference proteome</keyword>
<protein>
    <submittedName>
        <fullName evidence="1">Uncharacterized protein</fullName>
    </submittedName>
</protein>